<dbReference type="PANTHER" id="PTHR33540">
    <property type="entry name" value="TRNA THREONYLCARBAMOYLADENOSINE BIOSYNTHESIS PROTEIN TSAE"/>
    <property type="match status" value="1"/>
</dbReference>
<evidence type="ECO:0000313" key="13">
    <source>
        <dbReference type="Proteomes" id="UP000272781"/>
    </source>
</evidence>
<dbReference type="Pfam" id="PF02367">
    <property type="entry name" value="TsaE"/>
    <property type="match status" value="1"/>
</dbReference>
<keyword evidence="5" id="KW-0819">tRNA processing</keyword>
<evidence type="ECO:0000313" key="12">
    <source>
        <dbReference type="EMBL" id="ROR41016.1"/>
    </source>
</evidence>
<evidence type="ECO:0000256" key="10">
    <source>
        <dbReference type="ARBA" id="ARBA00032441"/>
    </source>
</evidence>
<dbReference type="Proteomes" id="UP000298805">
    <property type="component" value="Chromosome"/>
</dbReference>
<keyword evidence="4" id="KW-0963">Cytoplasm</keyword>
<comment type="subcellular location">
    <subcellularLocation>
        <location evidence="1">Cytoplasm</location>
    </subcellularLocation>
</comment>
<evidence type="ECO:0000313" key="11">
    <source>
        <dbReference type="EMBL" id="QCI28270.1"/>
    </source>
</evidence>
<dbReference type="RefSeq" id="WP_123351915.1">
    <property type="nucleotide sequence ID" value="NZ_CP027432.2"/>
</dbReference>
<gene>
    <name evidence="11" type="primary">tsaE</name>
    <name evidence="11" type="ORF">C6V80_04650</name>
    <name evidence="12" type="ORF">EDC58_0499</name>
</gene>
<evidence type="ECO:0000256" key="6">
    <source>
        <dbReference type="ARBA" id="ARBA00022723"/>
    </source>
</evidence>
<proteinExistence type="inferred from homology"/>
<evidence type="ECO:0000256" key="5">
    <source>
        <dbReference type="ARBA" id="ARBA00022694"/>
    </source>
</evidence>
<accession>A0AAJ4UYJ9</accession>
<organism evidence="12 13">
    <name type="scientific">Caminibacter pacificus</name>
    <dbReference type="NCBI Taxonomy" id="1424653"/>
    <lineage>
        <taxon>Bacteria</taxon>
        <taxon>Pseudomonadati</taxon>
        <taxon>Campylobacterota</taxon>
        <taxon>Epsilonproteobacteria</taxon>
        <taxon>Nautiliales</taxon>
        <taxon>Nautiliaceae</taxon>
        <taxon>Caminibacter</taxon>
    </lineage>
</organism>
<evidence type="ECO:0000256" key="1">
    <source>
        <dbReference type="ARBA" id="ARBA00004496"/>
    </source>
</evidence>
<dbReference type="PANTHER" id="PTHR33540:SF2">
    <property type="entry name" value="TRNA THREONYLCARBAMOYLADENOSINE BIOSYNTHESIS PROTEIN TSAE"/>
    <property type="match status" value="1"/>
</dbReference>
<evidence type="ECO:0000256" key="3">
    <source>
        <dbReference type="ARBA" id="ARBA00019010"/>
    </source>
</evidence>
<reference evidence="14" key="1">
    <citation type="submission" date="2018-03" db="EMBL/GenBank/DDBJ databases">
        <title>A comparative analysis of the Nautiliaceae.</title>
        <authorList>
            <person name="Grosche A."/>
            <person name="Smedile F."/>
            <person name="Vetriani C."/>
        </authorList>
    </citation>
    <scope>NUCLEOTIDE SEQUENCE [LARGE SCALE GENOMIC DNA]</scope>
    <source>
        <strain evidence="14">TB6</strain>
    </source>
</reference>
<keyword evidence="6" id="KW-0479">Metal-binding</keyword>
<reference evidence="11" key="3">
    <citation type="submission" date="2019-06" db="EMBL/GenBank/DDBJ databases">
        <title>A comparative analysis of the Nautiliaceae.</title>
        <authorList>
            <person name="Grosche A."/>
            <person name="Smedile F."/>
            <person name="Vetriani C."/>
        </authorList>
    </citation>
    <scope>NUCLEOTIDE SEQUENCE</scope>
    <source>
        <strain evidence="11">TB6</strain>
    </source>
</reference>
<dbReference type="EMBL" id="RJVK01000001">
    <property type="protein sequence ID" value="ROR41016.1"/>
    <property type="molecule type" value="Genomic_DNA"/>
</dbReference>
<dbReference type="NCBIfam" id="TIGR00150">
    <property type="entry name" value="T6A_YjeE"/>
    <property type="match status" value="1"/>
</dbReference>
<keyword evidence="7" id="KW-0547">Nucleotide-binding</keyword>
<name>A0AAJ4UYJ9_9BACT</name>
<reference evidence="12 13" key="2">
    <citation type="submission" date="2018-11" db="EMBL/GenBank/DDBJ databases">
        <title>Genomic Encyclopedia of Type Strains, Phase IV (KMG-IV): sequencing the most valuable type-strain genomes for metagenomic binning, comparative biology and taxonomic classification.</title>
        <authorList>
            <person name="Goeker M."/>
        </authorList>
    </citation>
    <scope>NUCLEOTIDE SEQUENCE [LARGE SCALE GENOMIC DNA]</scope>
    <source>
        <strain evidence="12 13">DSM 27783</strain>
    </source>
</reference>
<keyword evidence="14" id="KW-1185">Reference proteome</keyword>
<dbReference type="InterPro" id="IPR027417">
    <property type="entry name" value="P-loop_NTPase"/>
</dbReference>
<protein>
    <recommendedName>
        <fullName evidence="3">tRNA threonylcarbamoyladenosine biosynthesis protein TsaE</fullName>
    </recommendedName>
    <alternativeName>
        <fullName evidence="10">t(6)A37 threonylcarbamoyladenosine biosynthesis protein TsaE</fullName>
    </alternativeName>
</protein>
<evidence type="ECO:0000256" key="4">
    <source>
        <dbReference type="ARBA" id="ARBA00022490"/>
    </source>
</evidence>
<dbReference type="EMBL" id="CP027432">
    <property type="protein sequence ID" value="QCI28270.1"/>
    <property type="molecule type" value="Genomic_DNA"/>
</dbReference>
<evidence type="ECO:0000256" key="9">
    <source>
        <dbReference type="ARBA" id="ARBA00022842"/>
    </source>
</evidence>
<sequence>MQIEVKNIEDLKNVVECIKNSGKNIIILSGTLGSGKTTLVKEFVKLLGLSDEVTSPTFAIQNVYGEKVYHYDLYNKGVDEFLALGMLEELEKEGYHFLEWGEGLEDILKLYGIDYLLIKITLEGDKRIFECQN</sequence>
<comment type="similarity">
    <text evidence="2">Belongs to the TsaE family.</text>
</comment>
<evidence type="ECO:0000256" key="7">
    <source>
        <dbReference type="ARBA" id="ARBA00022741"/>
    </source>
</evidence>
<dbReference type="GO" id="GO:0002949">
    <property type="term" value="P:tRNA threonylcarbamoyladenosine modification"/>
    <property type="evidence" value="ECO:0007669"/>
    <property type="project" value="InterPro"/>
</dbReference>
<dbReference type="GO" id="GO:0005524">
    <property type="term" value="F:ATP binding"/>
    <property type="evidence" value="ECO:0007669"/>
    <property type="project" value="UniProtKB-KW"/>
</dbReference>
<dbReference type="SUPFAM" id="SSF52540">
    <property type="entry name" value="P-loop containing nucleoside triphosphate hydrolases"/>
    <property type="match status" value="1"/>
</dbReference>
<evidence type="ECO:0000256" key="8">
    <source>
        <dbReference type="ARBA" id="ARBA00022840"/>
    </source>
</evidence>
<dbReference type="GO" id="GO:0046872">
    <property type="term" value="F:metal ion binding"/>
    <property type="evidence" value="ECO:0007669"/>
    <property type="project" value="UniProtKB-KW"/>
</dbReference>
<keyword evidence="8" id="KW-0067">ATP-binding</keyword>
<dbReference type="InterPro" id="IPR003442">
    <property type="entry name" value="T6A_TsaE"/>
</dbReference>
<keyword evidence="9" id="KW-0460">Magnesium</keyword>
<evidence type="ECO:0000313" key="14">
    <source>
        <dbReference type="Proteomes" id="UP000298805"/>
    </source>
</evidence>
<dbReference type="Proteomes" id="UP000272781">
    <property type="component" value="Unassembled WGS sequence"/>
</dbReference>
<dbReference type="AlphaFoldDB" id="A0AAJ4UYJ9"/>
<evidence type="ECO:0000256" key="2">
    <source>
        <dbReference type="ARBA" id="ARBA00007599"/>
    </source>
</evidence>
<dbReference type="Gene3D" id="3.40.50.300">
    <property type="entry name" value="P-loop containing nucleotide triphosphate hydrolases"/>
    <property type="match status" value="1"/>
</dbReference>
<dbReference type="GO" id="GO:0005737">
    <property type="term" value="C:cytoplasm"/>
    <property type="evidence" value="ECO:0007669"/>
    <property type="project" value="UniProtKB-SubCell"/>
</dbReference>